<feature type="transmembrane region" description="Helical" evidence="6">
    <location>
        <begin position="51"/>
        <end position="69"/>
    </location>
</feature>
<keyword evidence="9" id="KW-1185">Reference proteome</keyword>
<dbReference type="GeneID" id="4706021"/>
<organism evidence="8 9">
    <name type="scientific">Aspergillus clavatus (strain ATCC 1007 / CBS 513.65 / DSM 816 / NCTC 3887 / NRRL 1 / QM 1276 / 107)</name>
    <dbReference type="NCBI Taxonomy" id="344612"/>
    <lineage>
        <taxon>Eukaryota</taxon>
        <taxon>Fungi</taxon>
        <taxon>Dikarya</taxon>
        <taxon>Ascomycota</taxon>
        <taxon>Pezizomycotina</taxon>
        <taxon>Eurotiomycetes</taxon>
        <taxon>Eurotiomycetidae</taxon>
        <taxon>Eurotiales</taxon>
        <taxon>Aspergillaceae</taxon>
        <taxon>Aspergillus</taxon>
        <taxon>Aspergillus subgen. Fumigati</taxon>
    </lineage>
</organism>
<feature type="transmembrane region" description="Helical" evidence="6">
    <location>
        <begin position="174"/>
        <end position="197"/>
    </location>
</feature>
<evidence type="ECO:0000313" key="8">
    <source>
        <dbReference type="EMBL" id="EAW12298.1"/>
    </source>
</evidence>
<sequence>MYATTGQLSEHQQGILSTIERACSCLSVVASMIVIATFLSSRQFRKPINRLIFWATWGNLMSNVATLIAESSVRTGSAALCQFQAFVIQWFLPADSLWALAMAFNVYLVTFKKYDTRRLRQLEWKYGLFCYGLPFIPAFILLFIKSKKRGKVYGESVIWCWIASPWDFLQVATFYGPVWFVILSIFAIYIGVGLSMYQHQRAVQKIITPPLDHESHTQLSGDMELGDIAHTSPLPGGSSHPIEQPMLLLPSPPHASPEAGMAPIRPSPMQRSSGLNQTSTLQPRDGGSYNTSISGAYMRYALLFAFALFVTWVPPSANRVYALTRHNEYLFGLTCASSFSLPLQGFWNAMIYITVSWQAVRALLRDFGRGLRSAFKLNTSRLRDG</sequence>
<evidence type="ECO:0000256" key="6">
    <source>
        <dbReference type="SAM" id="Phobius"/>
    </source>
</evidence>
<evidence type="ECO:0000259" key="7">
    <source>
        <dbReference type="PROSITE" id="PS50261"/>
    </source>
</evidence>
<feature type="transmembrane region" description="Helical" evidence="6">
    <location>
        <begin position="126"/>
        <end position="144"/>
    </location>
</feature>
<dbReference type="STRING" id="344612.A1CCP1"/>
<evidence type="ECO:0000256" key="3">
    <source>
        <dbReference type="ARBA" id="ARBA00022989"/>
    </source>
</evidence>
<proteinExistence type="predicted"/>
<dbReference type="GO" id="GO:0005886">
    <property type="term" value="C:plasma membrane"/>
    <property type="evidence" value="ECO:0007669"/>
    <property type="project" value="TreeGrafter"/>
</dbReference>
<name>A1CCP1_ASPCL</name>
<dbReference type="InterPro" id="IPR017981">
    <property type="entry name" value="GPCR_2-like_7TM"/>
</dbReference>
<dbReference type="GO" id="GO:0007189">
    <property type="term" value="P:adenylate cyclase-activating G protein-coupled receptor signaling pathway"/>
    <property type="evidence" value="ECO:0007669"/>
    <property type="project" value="TreeGrafter"/>
</dbReference>
<reference evidence="8 9" key="1">
    <citation type="journal article" date="2008" name="PLoS Genet.">
        <title>Genomic islands in the pathogenic filamentous fungus Aspergillus fumigatus.</title>
        <authorList>
            <person name="Fedorova N.D."/>
            <person name="Khaldi N."/>
            <person name="Joardar V.S."/>
            <person name="Maiti R."/>
            <person name="Amedeo P."/>
            <person name="Anderson M.J."/>
            <person name="Crabtree J."/>
            <person name="Silva J.C."/>
            <person name="Badger J.H."/>
            <person name="Albarraq A."/>
            <person name="Angiuoli S."/>
            <person name="Bussey H."/>
            <person name="Bowyer P."/>
            <person name="Cotty P.J."/>
            <person name="Dyer P.S."/>
            <person name="Egan A."/>
            <person name="Galens K."/>
            <person name="Fraser-Liggett C.M."/>
            <person name="Haas B.J."/>
            <person name="Inman J.M."/>
            <person name="Kent R."/>
            <person name="Lemieux S."/>
            <person name="Malavazi I."/>
            <person name="Orvis J."/>
            <person name="Roemer T."/>
            <person name="Ronning C.M."/>
            <person name="Sundaram J.P."/>
            <person name="Sutton G."/>
            <person name="Turner G."/>
            <person name="Venter J.C."/>
            <person name="White O.R."/>
            <person name="Whitty B.R."/>
            <person name="Youngman P."/>
            <person name="Wolfe K.H."/>
            <person name="Goldman G.H."/>
            <person name="Wortman J.R."/>
            <person name="Jiang B."/>
            <person name="Denning D.W."/>
            <person name="Nierman W.C."/>
        </authorList>
    </citation>
    <scope>NUCLEOTIDE SEQUENCE [LARGE SCALE GENOMIC DNA]</scope>
    <source>
        <strain evidence="9">ATCC 1007 / CBS 513.65 / DSM 816 / NCTC 3887 / NRRL 1</strain>
    </source>
</reference>
<dbReference type="HOGENOM" id="CLU_024810_3_1_1"/>
<dbReference type="PANTHER" id="PTHR23112">
    <property type="entry name" value="G PROTEIN-COUPLED RECEPTOR 157-RELATED"/>
    <property type="match status" value="1"/>
</dbReference>
<dbReference type="RefSeq" id="XP_001273724.1">
    <property type="nucleotide sequence ID" value="XM_001273723.1"/>
</dbReference>
<comment type="subcellular location">
    <subcellularLocation>
        <location evidence="1">Membrane</location>
        <topology evidence="1">Multi-pass membrane protein</topology>
    </subcellularLocation>
</comment>
<feature type="domain" description="G-protein coupled receptors family 2 profile 2" evidence="7">
    <location>
        <begin position="16"/>
        <end position="204"/>
    </location>
</feature>
<gene>
    <name evidence="8" type="ORF">ACLA_062630</name>
</gene>
<keyword evidence="8" id="KW-0675">Receptor</keyword>
<feature type="transmembrane region" description="Helical" evidence="6">
    <location>
        <begin position="329"/>
        <end position="355"/>
    </location>
</feature>
<evidence type="ECO:0000256" key="2">
    <source>
        <dbReference type="ARBA" id="ARBA00022692"/>
    </source>
</evidence>
<feature type="region of interest" description="Disordered" evidence="5">
    <location>
        <begin position="254"/>
        <end position="286"/>
    </location>
</feature>
<keyword evidence="2 6" id="KW-0812">Transmembrane</keyword>
<dbReference type="Gene3D" id="1.20.1070.10">
    <property type="entry name" value="Rhodopsin 7-helix transmembrane proteins"/>
    <property type="match status" value="1"/>
</dbReference>
<evidence type="ECO:0000256" key="1">
    <source>
        <dbReference type="ARBA" id="ARBA00004141"/>
    </source>
</evidence>
<feature type="compositionally biased region" description="Polar residues" evidence="5">
    <location>
        <begin position="269"/>
        <end position="286"/>
    </location>
</feature>
<dbReference type="KEGG" id="act:ACLA_062630"/>
<feature type="transmembrane region" description="Helical" evidence="6">
    <location>
        <begin position="19"/>
        <end position="39"/>
    </location>
</feature>
<dbReference type="VEuPathDB" id="FungiDB:ACLA_062630"/>
<feature type="transmembrane region" description="Helical" evidence="6">
    <location>
        <begin position="96"/>
        <end position="114"/>
    </location>
</feature>
<dbReference type="eggNOG" id="ENOG502QTGV">
    <property type="taxonomic scope" value="Eukaryota"/>
</dbReference>
<evidence type="ECO:0000256" key="4">
    <source>
        <dbReference type="ARBA" id="ARBA00023136"/>
    </source>
</evidence>
<dbReference type="Proteomes" id="UP000006701">
    <property type="component" value="Unassembled WGS sequence"/>
</dbReference>
<evidence type="ECO:0000313" key="9">
    <source>
        <dbReference type="Proteomes" id="UP000006701"/>
    </source>
</evidence>
<dbReference type="OrthoDB" id="18453at2759"/>
<dbReference type="GO" id="GO:0004930">
    <property type="term" value="F:G protein-coupled receptor activity"/>
    <property type="evidence" value="ECO:0007669"/>
    <property type="project" value="TreeGrafter"/>
</dbReference>
<evidence type="ECO:0000256" key="5">
    <source>
        <dbReference type="SAM" id="MobiDB-lite"/>
    </source>
</evidence>
<accession>A1CCP1</accession>
<dbReference type="PROSITE" id="PS50261">
    <property type="entry name" value="G_PROTEIN_RECEP_F2_4"/>
    <property type="match status" value="1"/>
</dbReference>
<feature type="transmembrane region" description="Helical" evidence="6">
    <location>
        <begin position="300"/>
        <end position="317"/>
    </location>
</feature>
<dbReference type="Pfam" id="PF05462">
    <property type="entry name" value="Dicty_CAR"/>
    <property type="match status" value="1"/>
</dbReference>
<dbReference type="SUPFAM" id="SSF81321">
    <property type="entry name" value="Family A G protein-coupled receptor-like"/>
    <property type="match status" value="1"/>
</dbReference>
<dbReference type="AlphaFoldDB" id="A1CCP1"/>
<keyword evidence="3 6" id="KW-1133">Transmembrane helix</keyword>
<protein>
    <submittedName>
        <fullName evidence="8">G protein coupled receptor family protein</fullName>
    </submittedName>
</protein>
<dbReference type="OMA" id="QVFMQGD"/>
<dbReference type="PANTHER" id="PTHR23112:SF0">
    <property type="entry name" value="TRANSMEMBRANE PROTEIN 116"/>
    <property type="match status" value="1"/>
</dbReference>
<keyword evidence="4 6" id="KW-0472">Membrane</keyword>
<dbReference type="EMBL" id="DS027050">
    <property type="protein sequence ID" value="EAW12298.1"/>
    <property type="molecule type" value="Genomic_DNA"/>
</dbReference>
<dbReference type="GO" id="GO:0007166">
    <property type="term" value="P:cell surface receptor signaling pathway"/>
    <property type="evidence" value="ECO:0007669"/>
    <property type="project" value="InterPro"/>
</dbReference>